<dbReference type="Proteomes" id="UP000317369">
    <property type="component" value="Chromosome"/>
</dbReference>
<dbReference type="OrthoDB" id="219918at2"/>
<accession>A0A517YU35</accession>
<dbReference type="AlphaFoldDB" id="A0A517YU35"/>
<keyword evidence="1" id="KW-1133">Transmembrane helix</keyword>
<name>A0A517YU35_9BACT</name>
<evidence type="ECO:0000313" key="2">
    <source>
        <dbReference type="EMBL" id="QDU33738.1"/>
    </source>
</evidence>
<proteinExistence type="predicted"/>
<organism evidence="2 3">
    <name type="scientific">Poriferisphaera corsica</name>
    <dbReference type="NCBI Taxonomy" id="2528020"/>
    <lineage>
        <taxon>Bacteria</taxon>
        <taxon>Pseudomonadati</taxon>
        <taxon>Planctomycetota</taxon>
        <taxon>Phycisphaerae</taxon>
        <taxon>Phycisphaerales</taxon>
        <taxon>Phycisphaeraceae</taxon>
        <taxon>Poriferisphaera</taxon>
    </lineage>
</organism>
<dbReference type="RefSeq" id="WP_145077010.1">
    <property type="nucleotide sequence ID" value="NZ_CP036425.1"/>
</dbReference>
<keyword evidence="1" id="KW-0812">Transmembrane</keyword>
<keyword evidence="1" id="KW-0472">Membrane</keyword>
<evidence type="ECO:0000313" key="3">
    <source>
        <dbReference type="Proteomes" id="UP000317369"/>
    </source>
</evidence>
<gene>
    <name evidence="2" type="ORF">KS4_17940</name>
</gene>
<sequence length="269" mass="29795">MVNKRDDEIQGLKSGKKVFLLTLVICVVVPLLGVVVALYMSNDLKGVSDVDEMKVEPLIWGERGAWEVMKVNPTEIVKKPGHRPPFEGRVRKNLDFEIGADELAVIEEVKGGEGMGIEGAEAELEEVGLGDGLFYAEYVAGRRLERSGDVEKGQERLERAFAWTEKVLRIRFKDAAGRPLRGVEVGLVSVICAQKRGGVLNEDVELVFANEKTDEKGYIYLPVYDTVLRFGEFPEQLGAGEVIKRGWGYEWFEVPGRVGDVGDAVVVGR</sequence>
<protein>
    <submittedName>
        <fullName evidence="2">Uncharacterized protein</fullName>
    </submittedName>
</protein>
<keyword evidence="3" id="KW-1185">Reference proteome</keyword>
<dbReference type="KEGG" id="pcor:KS4_17940"/>
<dbReference type="EMBL" id="CP036425">
    <property type="protein sequence ID" value="QDU33738.1"/>
    <property type="molecule type" value="Genomic_DNA"/>
</dbReference>
<evidence type="ECO:0000256" key="1">
    <source>
        <dbReference type="SAM" id="Phobius"/>
    </source>
</evidence>
<feature type="transmembrane region" description="Helical" evidence="1">
    <location>
        <begin position="20"/>
        <end position="40"/>
    </location>
</feature>
<reference evidence="2 3" key="1">
    <citation type="submission" date="2019-02" db="EMBL/GenBank/DDBJ databases">
        <title>Deep-cultivation of Planctomycetes and their phenomic and genomic characterization uncovers novel biology.</title>
        <authorList>
            <person name="Wiegand S."/>
            <person name="Jogler M."/>
            <person name="Boedeker C."/>
            <person name="Pinto D."/>
            <person name="Vollmers J."/>
            <person name="Rivas-Marin E."/>
            <person name="Kohn T."/>
            <person name="Peeters S.H."/>
            <person name="Heuer A."/>
            <person name="Rast P."/>
            <person name="Oberbeckmann S."/>
            <person name="Bunk B."/>
            <person name="Jeske O."/>
            <person name="Meyerdierks A."/>
            <person name="Storesund J.E."/>
            <person name="Kallscheuer N."/>
            <person name="Luecker S."/>
            <person name="Lage O.M."/>
            <person name="Pohl T."/>
            <person name="Merkel B.J."/>
            <person name="Hornburger P."/>
            <person name="Mueller R.-W."/>
            <person name="Bruemmer F."/>
            <person name="Labrenz M."/>
            <person name="Spormann A.M."/>
            <person name="Op den Camp H."/>
            <person name="Overmann J."/>
            <person name="Amann R."/>
            <person name="Jetten M.S.M."/>
            <person name="Mascher T."/>
            <person name="Medema M.H."/>
            <person name="Devos D.P."/>
            <person name="Kaster A.-K."/>
            <person name="Ovreas L."/>
            <person name="Rohde M."/>
            <person name="Galperin M.Y."/>
            <person name="Jogler C."/>
        </authorList>
    </citation>
    <scope>NUCLEOTIDE SEQUENCE [LARGE SCALE GENOMIC DNA]</scope>
    <source>
        <strain evidence="2 3">KS4</strain>
    </source>
</reference>